<proteinExistence type="predicted"/>
<reference evidence="1" key="1">
    <citation type="journal article" date="2020" name="Stud. Mycol.">
        <title>101 Dothideomycetes genomes: a test case for predicting lifestyles and emergence of pathogens.</title>
        <authorList>
            <person name="Haridas S."/>
            <person name="Albert R."/>
            <person name="Binder M."/>
            <person name="Bloem J."/>
            <person name="Labutti K."/>
            <person name="Salamov A."/>
            <person name="Andreopoulos B."/>
            <person name="Baker S."/>
            <person name="Barry K."/>
            <person name="Bills G."/>
            <person name="Bluhm B."/>
            <person name="Cannon C."/>
            <person name="Castanera R."/>
            <person name="Culley D."/>
            <person name="Daum C."/>
            <person name="Ezra D."/>
            <person name="Gonzalez J."/>
            <person name="Henrissat B."/>
            <person name="Kuo A."/>
            <person name="Liang C."/>
            <person name="Lipzen A."/>
            <person name="Lutzoni F."/>
            <person name="Magnuson J."/>
            <person name="Mondo S."/>
            <person name="Nolan M."/>
            <person name="Ohm R."/>
            <person name="Pangilinan J."/>
            <person name="Park H.-J."/>
            <person name="Ramirez L."/>
            <person name="Alfaro M."/>
            <person name="Sun H."/>
            <person name="Tritt A."/>
            <person name="Yoshinaga Y."/>
            <person name="Zwiers L.-H."/>
            <person name="Turgeon B."/>
            <person name="Goodwin S."/>
            <person name="Spatafora J."/>
            <person name="Crous P."/>
            <person name="Grigoriev I."/>
        </authorList>
    </citation>
    <scope>NUCLEOTIDE SEQUENCE</scope>
    <source>
        <strain evidence="1">CBS 675.92</strain>
    </source>
</reference>
<dbReference type="Proteomes" id="UP000800035">
    <property type="component" value="Unassembled WGS sequence"/>
</dbReference>
<sequence>MARFTSLAAELLIEIVSYFDGDTPTLARLCLVSKTMRDIAQAPLYTNMTLRRPSVELKETESDILGSRVERCGGTIFLVRTLCDLPKLQSKVRSLDIVALKRDIDNVLYQPYENLDIQAVKNAALPYATRDSMGNTRDIMLGYEPSLAGLVLRMVPKLRRLTISISGSTLVDHGIRMLDPLRSLFGCWTDTSHPALPPIQPLEELTIPVEMSSMLAFTFPKLEKLKIRGFDELNLSDTDHNSAVQQPQLKHVHIEWKFSGSGNKMVARINSRTRVACSLVTLLNQMHIQIESLHFSSSPDFQEALKRWRLQLSFMGLPTSLCAASLKSITLDASTAYVQGGNASAADMTQFFQLRHFSSLHSAWGQPPLLFPESIETIAINEPDFELMEWLEDLAQNPYSLSNLREITLNCRLSYAFQYFQNIVSFAWEELAGRGIKVVVRHVNANGKAKQTITREHLTTFPFTVQNVSLQAHHPQPSSEGKETTALIGGDGLVFLQLQLMCMNRVFNHSGG</sequence>
<dbReference type="AlphaFoldDB" id="A0A6A5TPY1"/>
<name>A0A6A5TPY1_9PLEO</name>
<organism evidence="1 2">
    <name type="scientific">Byssothecium circinans</name>
    <dbReference type="NCBI Taxonomy" id="147558"/>
    <lineage>
        <taxon>Eukaryota</taxon>
        <taxon>Fungi</taxon>
        <taxon>Dikarya</taxon>
        <taxon>Ascomycota</taxon>
        <taxon>Pezizomycotina</taxon>
        <taxon>Dothideomycetes</taxon>
        <taxon>Pleosporomycetidae</taxon>
        <taxon>Pleosporales</taxon>
        <taxon>Massarineae</taxon>
        <taxon>Massarinaceae</taxon>
        <taxon>Byssothecium</taxon>
    </lineage>
</organism>
<protein>
    <submittedName>
        <fullName evidence="1">Uncharacterized protein</fullName>
    </submittedName>
</protein>
<accession>A0A6A5TPY1</accession>
<evidence type="ECO:0000313" key="1">
    <source>
        <dbReference type="EMBL" id="KAF1954294.1"/>
    </source>
</evidence>
<evidence type="ECO:0000313" key="2">
    <source>
        <dbReference type="Proteomes" id="UP000800035"/>
    </source>
</evidence>
<keyword evidence="2" id="KW-1185">Reference proteome</keyword>
<dbReference type="EMBL" id="ML976999">
    <property type="protein sequence ID" value="KAF1954294.1"/>
    <property type="molecule type" value="Genomic_DNA"/>
</dbReference>
<gene>
    <name evidence="1" type="ORF">CC80DRAFT_506337</name>
</gene>